<evidence type="ECO:0008006" key="4">
    <source>
        <dbReference type="Google" id="ProtNLM"/>
    </source>
</evidence>
<keyword evidence="1" id="KW-1133">Transmembrane helix</keyword>
<keyword evidence="1" id="KW-0812">Transmembrane</keyword>
<feature type="transmembrane region" description="Helical" evidence="1">
    <location>
        <begin position="78"/>
        <end position="95"/>
    </location>
</feature>
<organism evidence="2 3">
    <name type="scientific">Dyella soli</name>
    <dbReference type="NCBI Taxonomy" id="522319"/>
    <lineage>
        <taxon>Bacteria</taxon>
        <taxon>Pseudomonadati</taxon>
        <taxon>Pseudomonadota</taxon>
        <taxon>Gammaproteobacteria</taxon>
        <taxon>Lysobacterales</taxon>
        <taxon>Rhodanobacteraceae</taxon>
        <taxon>Dyella</taxon>
    </lineage>
</organism>
<keyword evidence="3" id="KW-1185">Reference proteome</keyword>
<dbReference type="EMBL" id="SJTG01000003">
    <property type="protein sequence ID" value="TCI08949.1"/>
    <property type="molecule type" value="Genomic_DNA"/>
</dbReference>
<evidence type="ECO:0000313" key="3">
    <source>
        <dbReference type="Proteomes" id="UP000291822"/>
    </source>
</evidence>
<reference evidence="2 3" key="1">
    <citation type="submission" date="2019-02" db="EMBL/GenBank/DDBJ databases">
        <title>Dyella amyloliquefaciens sp. nov., isolated from forest soil.</title>
        <authorList>
            <person name="Gao Z.-H."/>
            <person name="Qiu L.-H."/>
        </authorList>
    </citation>
    <scope>NUCLEOTIDE SEQUENCE [LARGE SCALE GENOMIC DNA]</scope>
    <source>
        <strain evidence="2 3">KACC 12747</strain>
    </source>
</reference>
<keyword evidence="1" id="KW-0472">Membrane</keyword>
<sequence>MLNSLASGRRLALRIILLQLAVAVIVGLAFLTQGRRDALAAAVGAAIVALGTSLLAWRTFAGLGGGGMTMWRVMSGMVMKWIVILGGLIAILGQWKLPPLAAITGLVAAYAINLLAFRFKG</sequence>
<feature type="transmembrane region" description="Helical" evidence="1">
    <location>
        <begin position="101"/>
        <end position="119"/>
    </location>
</feature>
<protein>
    <recommendedName>
        <fullName evidence="4">ATP synthase subunit I</fullName>
    </recommendedName>
</protein>
<gene>
    <name evidence="2" type="ORF">EZM97_22160</name>
</gene>
<dbReference type="Proteomes" id="UP000291822">
    <property type="component" value="Unassembled WGS sequence"/>
</dbReference>
<feature type="transmembrane region" description="Helical" evidence="1">
    <location>
        <begin position="12"/>
        <end position="32"/>
    </location>
</feature>
<dbReference type="AlphaFoldDB" id="A0A4R0YKA2"/>
<feature type="transmembrane region" description="Helical" evidence="1">
    <location>
        <begin position="38"/>
        <end position="57"/>
    </location>
</feature>
<comment type="caution">
    <text evidence="2">The sequence shown here is derived from an EMBL/GenBank/DDBJ whole genome shotgun (WGS) entry which is preliminary data.</text>
</comment>
<dbReference type="RefSeq" id="WP_131410870.1">
    <property type="nucleotide sequence ID" value="NZ_SJTG01000003.1"/>
</dbReference>
<proteinExistence type="predicted"/>
<accession>A0A4R0YKA2</accession>
<evidence type="ECO:0000256" key="1">
    <source>
        <dbReference type="SAM" id="Phobius"/>
    </source>
</evidence>
<name>A0A4R0YKA2_9GAMM</name>
<evidence type="ECO:0000313" key="2">
    <source>
        <dbReference type="EMBL" id="TCI08949.1"/>
    </source>
</evidence>